<dbReference type="SMART" id="SM00213">
    <property type="entry name" value="UBQ"/>
    <property type="match status" value="4"/>
</dbReference>
<dbReference type="GeneID" id="110787349"/>
<feature type="domain" description="Ubiquitin-like" evidence="2">
    <location>
        <begin position="61"/>
        <end position="127"/>
    </location>
</feature>
<dbReference type="GO" id="GO:0031386">
    <property type="term" value="F:protein tag activity"/>
    <property type="evidence" value="ECO:0000318"/>
    <property type="project" value="GO_Central"/>
</dbReference>
<gene>
    <name evidence="4" type="primary">LOC110787349</name>
</gene>
<organism evidence="3 4">
    <name type="scientific">Spinacia oleracea</name>
    <name type="common">Spinach</name>
    <dbReference type="NCBI Taxonomy" id="3562"/>
    <lineage>
        <taxon>Eukaryota</taxon>
        <taxon>Viridiplantae</taxon>
        <taxon>Streptophyta</taxon>
        <taxon>Embryophyta</taxon>
        <taxon>Tracheophyta</taxon>
        <taxon>Spermatophyta</taxon>
        <taxon>Magnoliopsida</taxon>
        <taxon>eudicotyledons</taxon>
        <taxon>Gunneridae</taxon>
        <taxon>Pentapetalae</taxon>
        <taxon>Caryophyllales</taxon>
        <taxon>Chenopodiaceae</taxon>
        <taxon>Chenopodioideae</taxon>
        <taxon>Anserineae</taxon>
        <taxon>Spinacia</taxon>
    </lineage>
</organism>
<name>A0A9R0IE66_SPIOL</name>
<dbReference type="GO" id="GO:0005737">
    <property type="term" value="C:cytoplasm"/>
    <property type="evidence" value="ECO:0000318"/>
    <property type="project" value="GO_Central"/>
</dbReference>
<evidence type="ECO:0000259" key="2">
    <source>
        <dbReference type="PROSITE" id="PS50053"/>
    </source>
</evidence>
<keyword evidence="1" id="KW-1017">Isopeptide bond</keyword>
<keyword evidence="3" id="KW-1185">Reference proteome</keyword>
<dbReference type="RefSeq" id="XP_021847649.2">
    <property type="nucleotide sequence ID" value="XM_021991957.2"/>
</dbReference>
<dbReference type="Gene3D" id="3.10.20.90">
    <property type="entry name" value="Phosphatidylinositol 3-kinase Catalytic Subunit, Chain A, domain 1"/>
    <property type="match status" value="4"/>
</dbReference>
<reference evidence="4" key="2">
    <citation type="submission" date="2025-08" db="UniProtKB">
        <authorList>
            <consortium name="RefSeq"/>
        </authorList>
    </citation>
    <scope>IDENTIFICATION</scope>
    <source>
        <tissue evidence="4">Leaf</tissue>
    </source>
</reference>
<protein>
    <submittedName>
        <fullName evidence="4">Polyubiquitin 8-like</fullName>
    </submittedName>
</protein>
<evidence type="ECO:0000313" key="4">
    <source>
        <dbReference type="RefSeq" id="XP_021847649.2"/>
    </source>
</evidence>
<dbReference type="GO" id="GO:0003729">
    <property type="term" value="F:mRNA binding"/>
    <property type="evidence" value="ECO:0007669"/>
    <property type="project" value="UniProtKB-ARBA"/>
</dbReference>
<proteinExistence type="predicted"/>
<feature type="domain" description="Ubiquitin-like" evidence="2">
    <location>
        <begin position="286"/>
        <end position="354"/>
    </location>
</feature>
<dbReference type="SUPFAM" id="SSF54236">
    <property type="entry name" value="Ubiquitin-like"/>
    <property type="match status" value="4"/>
</dbReference>
<dbReference type="InterPro" id="IPR029071">
    <property type="entry name" value="Ubiquitin-like_domsf"/>
</dbReference>
<dbReference type="GO" id="GO:0031625">
    <property type="term" value="F:ubiquitin protein ligase binding"/>
    <property type="evidence" value="ECO:0000318"/>
    <property type="project" value="GO_Central"/>
</dbReference>
<accession>A0A9R0IE66</accession>
<dbReference type="CDD" id="cd17039">
    <property type="entry name" value="Ubl_ubiquitin_like"/>
    <property type="match status" value="2"/>
</dbReference>
<dbReference type="PANTHER" id="PTHR10666">
    <property type="entry name" value="UBIQUITIN"/>
    <property type="match status" value="1"/>
</dbReference>
<evidence type="ECO:0000256" key="1">
    <source>
        <dbReference type="ARBA" id="ARBA00022499"/>
    </source>
</evidence>
<reference evidence="3" key="1">
    <citation type="journal article" date="2021" name="Nat. Commun.">
        <title>Genomic analyses provide insights into spinach domestication and the genetic basis of agronomic traits.</title>
        <authorList>
            <person name="Cai X."/>
            <person name="Sun X."/>
            <person name="Xu C."/>
            <person name="Sun H."/>
            <person name="Wang X."/>
            <person name="Ge C."/>
            <person name="Zhang Z."/>
            <person name="Wang Q."/>
            <person name="Fei Z."/>
            <person name="Jiao C."/>
            <person name="Wang Q."/>
        </authorList>
    </citation>
    <scope>NUCLEOTIDE SEQUENCE [LARGE SCALE GENOMIC DNA]</scope>
    <source>
        <strain evidence="3">cv. Varoflay</strain>
    </source>
</reference>
<dbReference type="GO" id="GO:0016567">
    <property type="term" value="P:protein ubiquitination"/>
    <property type="evidence" value="ECO:0000318"/>
    <property type="project" value="GO_Central"/>
</dbReference>
<dbReference type="InterPro" id="IPR000626">
    <property type="entry name" value="Ubiquitin-like_dom"/>
</dbReference>
<sequence length="359" mass="40753">MFVLTAEAAAAAAMSLSDHSSRTASPIRPSSVVHDNEFPEPSDNVVDVIDLDDDEEDDNEINIFLRVKSSVPFKVKKTDKIKTLKKHFTKEGVSENLVNVMHYGKCLNTELTFEECNIQDNFMITLVQDTMSVLARKLYIRIPSNKHRDIEVEVNVNDTIFLIKSLIVKKFEGDPHSYTLMYKGKHLDSYETLASLGIKCPTTMLLIEKPQELVWICVYTPSNKIYTLQVRKLHTVSYIKAIIGNLIGFQIGQGGLMYGGERLDELKTLEFYSVKDYAPMHLVFPYQVYVKLWKGRTITLDVMSSDDVNDINRKVYAKLQDPVCSHRITFEGKSLVNGYGIWSYGVKLGSTLKMGRPDC</sequence>
<dbReference type="InterPro" id="IPR050158">
    <property type="entry name" value="Ubiquitin_ubiquitin-like"/>
</dbReference>
<evidence type="ECO:0000313" key="3">
    <source>
        <dbReference type="Proteomes" id="UP000813463"/>
    </source>
</evidence>
<feature type="domain" description="Ubiquitin-like" evidence="2">
    <location>
        <begin position="214"/>
        <end position="283"/>
    </location>
</feature>
<dbReference type="KEGG" id="soe:110787349"/>
<dbReference type="GO" id="GO:0005634">
    <property type="term" value="C:nucleus"/>
    <property type="evidence" value="ECO:0000318"/>
    <property type="project" value="GO_Central"/>
</dbReference>
<dbReference type="GO" id="GO:0019941">
    <property type="term" value="P:modification-dependent protein catabolic process"/>
    <property type="evidence" value="ECO:0000318"/>
    <property type="project" value="GO_Central"/>
</dbReference>
<dbReference type="AlphaFoldDB" id="A0A9R0IE66"/>
<dbReference type="Pfam" id="PF00240">
    <property type="entry name" value="ubiquitin"/>
    <property type="match status" value="4"/>
</dbReference>
<feature type="domain" description="Ubiquitin-like" evidence="2">
    <location>
        <begin position="138"/>
        <end position="209"/>
    </location>
</feature>
<dbReference type="Proteomes" id="UP000813463">
    <property type="component" value="Chromosome 3"/>
</dbReference>
<dbReference type="PROSITE" id="PS50053">
    <property type="entry name" value="UBIQUITIN_2"/>
    <property type="match status" value="4"/>
</dbReference>